<feature type="transmembrane region" description="Helical" evidence="1">
    <location>
        <begin position="7"/>
        <end position="30"/>
    </location>
</feature>
<evidence type="ECO:0000313" key="2">
    <source>
        <dbReference type="EMBL" id="CUQ52069.1"/>
    </source>
</evidence>
<reference evidence="6 7" key="2">
    <citation type="journal article" date="2019" name="Nat. Med.">
        <title>A library of human gut bacterial isolates paired with longitudinal multiomics data enables mechanistic microbiome research.</title>
        <authorList>
            <person name="Poyet M."/>
            <person name="Groussin M."/>
            <person name="Gibbons S.M."/>
            <person name="Avila-Pacheco J."/>
            <person name="Jiang X."/>
            <person name="Kearney S.M."/>
            <person name="Perrotta A.R."/>
            <person name="Berdy B."/>
            <person name="Zhao S."/>
            <person name="Lieberman T.D."/>
            <person name="Swanson P.K."/>
            <person name="Smith M."/>
            <person name="Roesemann S."/>
            <person name="Alexander J.E."/>
            <person name="Rich S.A."/>
            <person name="Livny J."/>
            <person name="Vlamakis H."/>
            <person name="Clish C."/>
            <person name="Bullock K."/>
            <person name="Deik A."/>
            <person name="Scott J."/>
            <person name="Pierce K.A."/>
            <person name="Xavier R.J."/>
            <person name="Alm E.J."/>
        </authorList>
    </citation>
    <scope>NUCLEOTIDE SEQUENCE [LARGE SCALE GENOMIC DNA]</scope>
    <source>
        <strain evidence="4 7">BIOML-A10</strain>
        <strain evidence="3 6">BIOML-A11</strain>
    </source>
</reference>
<dbReference type="EMBL" id="CZBM01000019">
    <property type="protein sequence ID" value="CUQ52069.1"/>
    <property type="molecule type" value="Genomic_DNA"/>
</dbReference>
<evidence type="ECO:0000313" key="6">
    <source>
        <dbReference type="Proteomes" id="UP000450599"/>
    </source>
</evidence>
<dbReference type="EMBL" id="WKMW01000022">
    <property type="protein sequence ID" value="MRY86281.1"/>
    <property type="molecule type" value="Genomic_DNA"/>
</dbReference>
<dbReference type="Proteomes" id="UP000450599">
    <property type="component" value="Unassembled WGS sequence"/>
</dbReference>
<evidence type="ECO:0000256" key="1">
    <source>
        <dbReference type="SAM" id="Phobius"/>
    </source>
</evidence>
<name>A0A174XAI7_PARDI</name>
<organism evidence="2 5">
    <name type="scientific">Parabacteroides distasonis</name>
    <dbReference type="NCBI Taxonomy" id="823"/>
    <lineage>
        <taxon>Bacteria</taxon>
        <taxon>Pseudomonadati</taxon>
        <taxon>Bacteroidota</taxon>
        <taxon>Bacteroidia</taxon>
        <taxon>Bacteroidales</taxon>
        <taxon>Tannerellaceae</taxon>
        <taxon>Parabacteroides</taxon>
    </lineage>
</organism>
<dbReference type="Proteomes" id="UP000095332">
    <property type="component" value="Unassembled WGS sequence"/>
</dbReference>
<dbReference type="AlphaFoldDB" id="A0A174XAI7"/>
<dbReference type="Proteomes" id="UP000471216">
    <property type="component" value="Unassembled WGS sequence"/>
</dbReference>
<evidence type="ECO:0000313" key="3">
    <source>
        <dbReference type="EMBL" id="MRY86281.1"/>
    </source>
</evidence>
<evidence type="ECO:0000313" key="7">
    <source>
        <dbReference type="Proteomes" id="UP000471216"/>
    </source>
</evidence>
<dbReference type="EMBL" id="WKMX01000020">
    <property type="protein sequence ID" value="MRZ08178.1"/>
    <property type="molecule type" value="Genomic_DNA"/>
</dbReference>
<proteinExistence type="predicted"/>
<evidence type="ECO:0000313" key="4">
    <source>
        <dbReference type="EMBL" id="MRZ08178.1"/>
    </source>
</evidence>
<accession>A0A174XAI7</accession>
<evidence type="ECO:0000313" key="5">
    <source>
        <dbReference type="Proteomes" id="UP000095332"/>
    </source>
</evidence>
<reference evidence="2 5" key="1">
    <citation type="submission" date="2015-09" db="EMBL/GenBank/DDBJ databases">
        <authorList>
            <consortium name="Pathogen Informatics"/>
        </authorList>
    </citation>
    <scope>NUCLEOTIDE SEQUENCE [LARGE SCALE GENOMIC DNA]</scope>
    <source>
        <strain evidence="2 5">2789STDY5834948</strain>
    </source>
</reference>
<dbReference type="PROSITE" id="PS51257">
    <property type="entry name" value="PROKAR_LIPOPROTEIN"/>
    <property type="match status" value="1"/>
</dbReference>
<dbReference type="RefSeq" id="WP_057329322.1">
    <property type="nucleotide sequence ID" value="NZ_CZBM01000019.1"/>
</dbReference>
<evidence type="ECO:0008006" key="8">
    <source>
        <dbReference type="Google" id="ProtNLM"/>
    </source>
</evidence>
<keyword evidence="1" id="KW-0472">Membrane</keyword>
<protein>
    <recommendedName>
        <fullName evidence="8">SGNH/GDSL hydrolase family protein</fullName>
    </recommendedName>
</protein>
<sequence length="302" mass="34602">MRRFFIAIFRYLGVVGCLGLLSCLLIRSYFHISVPSLKSDPEVEVLILGDSHPLHSISADMLGKSRNDAKSSENYFNTYIDLCLKAPYLPHLKTVILGFGYHTFTVADDSYQDEFPAYMSIYPHLKEREDLRPLVQEAVSPVTRKEVMYSYEFGVPFKNCVAEIKRNVIERIFTGATGGTLDVIIDRHYYDDKGAYLLPSSFQQEMLGRIVEECKKWDLSLILYNAPVSTEYMERVPSSYRELTDSLAREYVDDKTVFYLNYTAVSLPDSCYRDADHLNEIGIHRFTPLLKDTLTCLGVISE</sequence>
<keyword evidence="1" id="KW-0812">Transmembrane</keyword>
<keyword evidence="1" id="KW-1133">Transmembrane helix</keyword>
<gene>
    <name evidence="2" type="ORF">ERS852560_03710</name>
    <name evidence="4" type="ORF">GKD54_18620</name>
    <name evidence="3" type="ORF">GKD58_18860</name>
</gene>